<comment type="caution">
    <text evidence="2">The sequence shown here is derived from an EMBL/GenBank/DDBJ whole genome shotgun (WGS) entry which is preliminary data.</text>
</comment>
<protein>
    <submittedName>
        <fullName evidence="2">Phage regulatory protein/antirepressor Ant</fullName>
    </submittedName>
</protein>
<gene>
    <name evidence="2" type="ORF">FNJ60_05080</name>
</gene>
<dbReference type="AlphaFoldDB" id="A0A5D3ETT4"/>
<dbReference type="InterPro" id="IPR005039">
    <property type="entry name" value="Ant_C"/>
</dbReference>
<dbReference type="Pfam" id="PF03374">
    <property type="entry name" value="ANT"/>
    <property type="match status" value="1"/>
</dbReference>
<reference evidence="2 3" key="1">
    <citation type="submission" date="2019-07" db="EMBL/GenBank/DDBJ databases">
        <title>Draft Genome Sequences of Bacteroides pyogenes Strains Isolated from the Uterus Holstein Dairy Cows with Metritis.</title>
        <authorList>
            <person name="Cunha F."/>
            <person name="Galvao K.N."/>
            <person name="Jeon S.J."/>
            <person name="Jeong K.C."/>
        </authorList>
    </citation>
    <scope>NUCLEOTIDE SEQUENCE [LARGE SCALE GENOMIC DNA]</scope>
    <source>
        <strain evidence="2 3">KG-31</strain>
    </source>
</reference>
<evidence type="ECO:0000259" key="1">
    <source>
        <dbReference type="Pfam" id="PF03374"/>
    </source>
</evidence>
<dbReference type="EMBL" id="VKLW01000008">
    <property type="protein sequence ID" value="TYK34366.1"/>
    <property type="molecule type" value="Genomic_DNA"/>
</dbReference>
<dbReference type="Pfam" id="PF09669">
    <property type="entry name" value="Phage_pRha"/>
    <property type="match status" value="1"/>
</dbReference>
<organism evidence="2 3">
    <name type="scientific">Bacteroides pyogenes</name>
    <dbReference type="NCBI Taxonomy" id="310300"/>
    <lineage>
        <taxon>Bacteria</taxon>
        <taxon>Pseudomonadati</taxon>
        <taxon>Bacteroidota</taxon>
        <taxon>Bacteroidia</taxon>
        <taxon>Bacteroidales</taxon>
        <taxon>Bacteroidaceae</taxon>
        <taxon>Bacteroides</taxon>
    </lineage>
</organism>
<dbReference type="NCBIfam" id="TIGR02681">
    <property type="entry name" value="phage_pRha"/>
    <property type="match status" value="1"/>
</dbReference>
<accession>A0A5D3ETT4</accession>
<sequence length="271" mass="30871">MNDIIIQENVVYKTERGTPVTDSLKVAEVFGKRHDNVLKFIRNICRPQNVGEQTEQSKWFYESSYIDANGVKRPMFMMNRDGFSLLAMGFTGAKAMQFKVGFIEQFNAMERVVRQVMQSTTPAIPTTFAEALRLAASQAEQIEQQQKKIEADAPRVLFSQAVETSNKSVLIGELAKIICQNGVQTGEKRLFAWMRKNGYLCQHGERYNQPSQKAMELGLFEIKKTTIQKPNGDTLISNTTKVTGKGQVYFVNKFLYNNQNQIQGNENLYIR</sequence>
<proteinExistence type="predicted"/>
<dbReference type="GO" id="GO:0003677">
    <property type="term" value="F:DNA binding"/>
    <property type="evidence" value="ECO:0007669"/>
    <property type="project" value="InterPro"/>
</dbReference>
<dbReference type="Proteomes" id="UP000324383">
    <property type="component" value="Unassembled WGS sequence"/>
</dbReference>
<feature type="domain" description="Antirepressor protein C-terminal" evidence="1">
    <location>
        <begin position="146"/>
        <end position="255"/>
    </location>
</feature>
<name>A0A5D3ETT4_9BACE</name>
<dbReference type="RefSeq" id="WP_148727271.1">
    <property type="nucleotide sequence ID" value="NZ_CP197398.1"/>
</dbReference>
<keyword evidence="3" id="KW-1185">Reference proteome</keyword>
<evidence type="ECO:0000313" key="3">
    <source>
        <dbReference type="Proteomes" id="UP000324383"/>
    </source>
</evidence>
<dbReference type="InterPro" id="IPR014054">
    <property type="entry name" value="Phage_regulatory_Rha"/>
</dbReference>
<evidence type="ECO:0000313" key="2">
    <source>
        <dbReference type="EMBL" id="TYK34366.1"/>
    </source>
</evidence>